<feature type="region of interest" description="Disordered" evidence="1">
    <location>
        <begin position="60"/>
        <end position="84"/>
    </location>
</feature>
<reference evidence="2" key="1">
    <citation type="submission" date="2015-04" db="UniProtKB">
        <authorList>
            <consortium name="EnsemblPlants"/>
        </authorList>
    </citation>
    <scope>IDENTIFICATION</scope>
    <source>
        <strain evidence="2">SL10</strain>
    </source>
</reference>
<name>A0A0E0JAI2_ORYNI</name>
<organism evidence="2">
    <name type="scientific">Oryza nivara</name>
    <name type="common">Indian wild rice</name>
    <name type="synonym">Oryza sativa f. spontanea</name>
    <dbReference type="NCBI Taxonomy" id="4536"/>
    <lineage>
        <taxon>Eukaryota</taxon>
        <taxon>Viridiplantae</taxon>
        <taxon>Streptophyta</taxon>
        <taxon>Embryophyta</taxon>
        <taxon>Tracheophyta</taxon>
        <taxon>Spermatophyta</taxon>
        <taxon>Magnoliopsida</taxon>
        <taxon>Liliopsida</taxon>
        <taxon>Poales</taxon>
        <taxon>Poaceae</taxon>
        <taxon>BOP clade</taxon>
        <taxon>Oryzoideae</taxon>
        <taxon>Oryzeae</taxon>
        <taxon>Oryzinae</taxon>
        <taxon>Oryza</taxon>
    </lineage>
</organism>
<sequence length="124" mass="14129">MEEWTKEPQIQGWWGSAMVALKESTSKAKRRWRRWWHRGWLRLDTAGLDNVNDRWRACDGSEGHNYPTGLGDGGDGDSDEGGPAKNLVLHVGVKPLGKIVYFHMPWIIGDGTDLMLKLDSEYYV</sequence>
<dbReference type="OMA" id="MPWIIGD"/>
<dbReference type="EnsemblPlants" id="ONIVA12G12660.1">
    <property type="protein sequence ID" value="ONIVA12G12660.1"/>
    <property type="gene ID" value="ONIVA12G12660"/>
</dbReference>
<accession>A0A0E0JAI2</accession>
<evidence type="ECO:0000313" key="2">
    <source>
        <dbReference type="EnsemblPlants" id="ONIVA12G12660.1"/>
    </source>
</evidence>
<proteinExistence type="predicted"/>
<dbReference type="Gramene" id="ONIVA12G12660.1">
    <property type="protein sequence ID" value="ONIVA12G12660.1"/>
    <property type="gene ID" value="ONIVA12G12660"/>
</dbReference>
<dbReference type="HOGENOM" id="CLU_163643_0_0_1"/>
<evidence type="ECO:0000313" key="3">
    <source>
        <dbReference type="Proteomes" id="UP000006591"/>
    </source>
</evidence>
<dbReference type="Proteomes" id="UP000006591">
    <property type="component" value="Chromosome 12"/>
</dbReference>
<dbReference type="AlphaFoldDB" id="A0A0E0JAI2"/>
<evidence type="ECO:0000256" key="1">
    <source>
        <dbReference type="SAM" id="MobiDB-lite"/>
    </source>
</evidence>
<protein>
    <submittedName>
        <fullName evidence="2">Uncharacterized protein</fullName>
    </submittedName>
</protein>
<keyword evidence="3" id="KW-1185">Reference proteome</keyword>
<reference evidence="2" key="2">
    <citation type="submission" date="2018-04" db="EMBL/GenBank/DDBJ databases">
        <title>OnivRS2 (Oryza nivara Reference Sequence Version 2).</title>
        <authorList>
            <person name="Zhang J."/>
            <person name="Kudrna D."/>
            <person name="Lee S."/>
            <person name="Talag J."/>
            <person name="Rajasekar S."/>
            <person name="Welchert J."/>
            <person name="Hsing Y.-I."/>
            <person name="Wing R.A."/>
        </authorList>
    </citation>
    <scope>NUCLEOTIDE SEQUENCE [LARGE SCALE GENOMIC DNA]</scope>
    <source>
        <strain evidence="2">SL10</strain>
    </source>
</reference>